<organism evidence="1 2">
    <name type="scientific">Thermomonospora cellulosilytica</name>
    <dbReference type="NCBI Taxonomy" id="1411118"/>
    <lineage>
        <taxon>Bacteria</taxon>
        <taxon>Bacillati</taxon>
        <taxon>Actinomycetota</taxon>
        <taxon>Actinomycetes</taxon>
        <taxon>Streptosporangiales</taxon>
        <taxon>Thermomonosporaceae</taxon>
        <taxon>Thermomonospora</taxon>
    </lineage>
</organism>
<dbReference type="CDD" id="cd07821">
    <property type="entry name" value="PYR_PYL_RCAR_like"/>
    <property type="match status" value="1"/>
</dbReference>
<accession>A0A7W3MSU8</accession>
<dbReference type="Pfam" id="PF10604">
    <property type="entry name" value="Polyketide_cyc2"/>
    <property type="match status" value="1"/>
</dbReference>
<evidence type="ECO:0008006" key="3">
    <source>
        <dbReference type="Google" id="ProtNLM"/>
    </source>
</evidence>
<dbReference type="InterPro" id="IPR023393">
    <property type="entry name" value="START-like_dom_sf"/>
</dbReference>
<gene>
    <name evidence="1" type="ORF">HNR21_000085</name>
</gene>
<dbReference type="SUPFAM" id="SSF55961">
    <property type="entry name" value="Bet v1-like"/>
    <property type="match status" value="1"/>
</dbReference>
<sequence>MRYAVDVMVTSGASAEVLFRHLAVAGAWSVWSGLPARAVRERPGVGIGDGVGSVRRMGPAREETVVYDPPRHFAYRMLAGLPVDDYRADVTFEPREGGGTTVRWRARFAPRVPGTGPLMRVVLTRVLSRFARNLAAHAEDCRAGCPAHSS</sequence>
<dbReference type="Gene3D" id="3.30.530.20">
    <property type="match status" value="1"/>
</dbReference>
<dbReference type="InterPro" id="IPR019587">
    <property type="entry name" value="Polyketide_cyclase/dehydratase"/>
</dbReference>
<dbReference type="Proteomes" id="UP000539313">
    <property type="component" value="Unassembled WGS sequence"/>
</dbReference>
<protein>
    <recommendedName>
        <fullName evidence="3">Polyketide cyclase/dehydrase/lipid transport protein</fullName>
    </recommendedName>
</protein>
<name>A0A7W3MSU8_9ACTN</name>
<evidence type="ECO:0000313" key="2">
    <source>
        <dbReference type="Proteomes" id="UP000539313"/>
    </source>
</evidence>
<evidence type="ECO:0000313" key="1">
    <source>
        <dbReference type="EMBL" id="MBA9001203.1"/>
    </source>
</evidence>
<keyword evidence="2" id="KW-1185">Reference proteome</keyword>
<reference evidence="1 2" key="1">
    <citation type="submission" date="2020-08" db="EMBL/GenBank/DDBJ databases">
        <title>Sequencing the genomes of 1000 actinobacteria strains.</title>
        <authorList>
            <person name="Klenk H.-P."/>
        </authorList>
    </citation>
    <scope>NUCLEOTIDE SEQUENCE [LARGE SCALE GENOMIC DNA]</scope>
    <source>
        <strain evidence="1 2">DSM 45823</strain>
    </source>
</reference>
<comment type="caution">
    <text evidence="1">The sequence shown here is derived from an EMBL/GenBank/DDBJ whole genome shotgun (WGS) entry which is preliminary data.</text>
</comment>
<dbReference type="RefSeq" id="WP_182703615.1">
    <property type="nucleotide sequence ID" value="NZ_JACJII010000001.1"/>
</dbReference>
<proteinExistence type="predicted"/>
<dbReference type="EMBL" id="JACJII010000001">
    <property type="protein sequence ID" value="MBA9001203.1"/>
    <property type="molecule type" value="Genomic_DNA"/>
</dbReference>
<dbReference type="AlphaFoldDB" id="A0A7W3MSU8"/>